<dbReference type="Proteomes" id="UP000323917">
    <property type="component" value="Chromosome"/>
</dbReference>
<keyword evidence="6" id="KW-1185">Reference proteome</keyword>
<feature type="domain" description="DUF2202" evidence="3">
    <location>
        <begin position="251"/>
        <end position="410"/>
    </location>
</feature>
<dbReference type="AlphaFoldDB" id="A0A5B9QGN9"/>
<dbReference type="RefSeq" id="WP_148074510.1">
    <property type="nucleotide sequence ID" value="NZ_CP042913.1"/>
</dbReference>
<accession>A0A5B9QGN9</accession>
<feature type="compositionally biased region" description="Gly residues" evidence="1">
    <location>
        <begin position="166"/>
        <end position="180"/>
    </location>
</feature>
<dbReference type="InterPro" id="IPR009078">
    <property type="entry name" value="Ferritin-like_SF"/>
</dbReference>
<dbReference type="CDD" id="cd01048">
    <property type="entry name" value="Ferritin_like_AB2"/>
    <property type="match status" value="1"/>
</dbReference>
<name>A0A5B9QGN9_9BACT</name>
<evidence type="ECO:0000313" key="6">
    <source>
        <dbReference type="Proteomes" id="UP000323917"/>
    </source>
</evidence>
<feature type="region of interest" description="Disordered" evidence="1">
    <location>
        <begin position="139"/>
        <end position="225"/>
    </location>
</feature>
<sequence length="425" mass="46233" precursor="true">MRCKHSLSLACGLIAAFAAIQVQAQRGVGDPVGVAQQAVQPKVVSLSGTVKAIITEPCKMTTGRSEEGTHILLEPTTGGELNIHLGPTASVGSVADKLVVGQTVAVQAFRTDKLPEDNYVAQSISIGDDVIPLRDENLRPRWAGGRGKQKGRDQSSTAVDVSDLGPGQGNGPAYGQGQGRGRNFANGQGRGGGRGQGQGLGRGRGQGPGFSQEQGFSQEKGCGRGQGLRCEQQLGAMLDALPKSALSEEERKALLLMREEEKLAQDVYVTLDKKWELRPLANISQAESRHMEFVKLLLDRYGLDDPIDEQALGKFPSPTMQDLYDQFVTQGEQSVEEAIKVGAEIEELDIADLRRQIDETDNDDIKVVYQNLLKGSRNHLRAFARQLSRYSVIYSTKHLSQAEFDRIANSDLERCMMISDPNDKF</sequence>
<feature type="domain" description="Magnetosome protein MamS/MamX" evidence="4">
    <location>
        <begin position="43"/>
        <end position="130"/>
    </location>
</feature>
<protein>
    <submittedName>
        <fullName evidence="5">Uncharacterized protein</fullName>
    </submittedName>
</protein>
<feature type="compositionally biased region" description="Gly residues" evidence="1">
    <location>
        <begin position="188"/>
        <end position="208"/>
    </location>
</feature>
<dbReference type="SUPFAM" id="SSF47240">
    <property type="entry name" value="Ferritin-like"/>
    <property type="match status" value="1"/>
</dbReference>
<dbReference type="InterPro" id="IPR019243">
    <property type="entry name" value="DUF2202"/>
</dbReference>
<dbReference type="KEGG" id="bgok:Pr1d_34150"/>
<dbReference type="EMBL" id="CP042913">
    <property type="protein sequence ID" value="QEG36106.1"/>
    <property type="molecule type" value="Genomic_DNA"/>
</dbReference>
<reference evidence="5 6" key="1">
    <citation type="submission" date="2019-08" db="EMBL/GenBank/DDBJ databases">
        <title>Deep-cultivation of Planctomycetes and their phenomic and genomic characterization uncovers novel biology.</title>
        <authorList>
            <person name="Wiegand S."/>
            <person name="Jogler M."/>
            <person name="Boedeker C."/>
            <person name="Pinto D."/>
            <person name="Vollmers J."/>
            <person name="Rivas-Marin E."/>
            <person name="Kohn T."/>
            <person name="Peeters S.H."/>
            <person name="Heuer A."/>
            <person name="Rast P."/>
            <person name="Oberbeckmann S."/>
            <person name="Bunk B."/>
            <person name="Jeske O."/>
            <person name="Meyerdierks A."/>
            <person name="Storesund J.E."/>
            <person name="Kallscheuer N."/>
            <person name="Luecker S."/>
            <person name="Lage O.M."/>
            <person name="Pohl T."/>
            <person name="Merkel B.J."/>
            <person name="Hornburger P."/>
            <person name="Mueller R.-W."/>
            <person name="Bruemmer F."/>
            <person name="Labrenz M."/>
            <person name="Spormann A.M."/>
            <person name="Op den Camp H."/>
            <person name="Overmann J."/>
            <person name="Amann R."/>
            <person name="Jetten M.S.M."/>
            <person name="Mascher T."/>
            <person name="Medema M.H."/>
            <person name="Devos D.P."/>
            <person name="Kaster A.-K."/>
            <person name="Ovreas L."/>
            <person name="Rohde M."/>
            <person name="Galperin M.Y."/>
            <person name="Jogler C."/>
        </authorList>
    </citation>
    <scope>NUCLEOTIDE SEQUENCE [LARGE SCALE GENOMIC DNA]</scope>
    <source>
        <strain evidence="5 6">Pr1d</strain>
    </source>
</reference>
<evidence type="ECO:0000256" key="2">
    <source>
        <dbReference type="SAM" id="SignalP"/>
    </source>
</evidence>
<dbReference type="InterPro" id="IPR012347">
    <property type="entry name" value="Ferritin-like"/>
</dbReference>
<evidence type="ECO:0000313" key="5">
    <source>
        <dbReference type="EMBL" id="QEG36106.1"/>
    </source>
</evidence>
<dbReference type="InterPro" id="IPR058837">
    <property type="entry name" value="MamS_MamX_dom"/>
</dbReference>
<keyword evidence="2" id="KW-0732">Signal</keyword>
<organism evidence="5 6">
    <name type="scientific">Bythopirellula goksoeyrii</name>
    <dbReference type="NCBI Taxonomy" id="1400387"/>
    <lineage>
        <taxon>Bacteria</taxon>
        <taxon>Pseudomonadati</taxon>
        <taxon>Planctomycetota</taxon>
        <taxon>Planctomycetia</taxon>
        <taxon>Pirellulales</taxon>
        <taxon>Lacipirellulaceae</taxon>
        <taxon>Bythopirellula</taxon>
    </lineage>
</organism>
<proteinExistence type="predicted"/>
<dbReference type="Gene3D" id="1.20.1260.10">
    <property type="match status" value="1"/>
</dbReference>
<gene>
    <name evidence="5" type="ORF">Pr1d_34150</name>
</gene>
<dbReference type="Pfam" id="PF09968">
    <property type="entry name" value="DUF2202"/>
    <property type="match status" value="1"/>
</dbReference>
<dbReference type="OrthoDB" id="9801086at2"/>
<feature type="signal peptide" evidence="2">
    <location>
        <begin position="1"/>
        <end position="24"/>
    </location>
</feature>
<feature type="chain" id="PRO_5022982724" evidence="2">
    <location>
        <begin position="25"/>
        <end position="425"/>
    </location>
</feature>
<evidence type="ECO:0000259" key="4">
    <source>
        <dbReference type="Pfam" id="PF26390"/>
    </source>
</evidence>
<evidence type="ECO:0000256" key="1">
    <source>
        <dbReference type="SAM" id="MobiDB-lite"/>
    </source>
</evidence>
<dbReference type="Pfam" id="PF26390">
    <property type="entry name" value="MamS_MamX"/>
    <property type="match status" value="1"/>
</dbReference>
<evidence type="ECO:0000259" key="3">
    <source>
        <dbReference type="Pfam" id="PF09968"/>
    </source>
</evidence>